<feature type="transmembrane region" description="Helical" evidence="1">
    <location>
        <begin position="89"/>
        <end position="111"/>
    </location>
</feature>
<proteinExistence type="predicted"/>
<organism evidence="2 3">
    <name type="scientific">Roseicella aerolata</name>
    <dbReference type="NCBI Taxonomy" id="2883479"/>
    <lineage>
        <taxon>Bacteria</taxon>
        <taxon>Pseudomonadati</taxon>
        <taxon>Pseudomonadota</taxon>
        <taxon>Alphaproteobacteria</taxon>
        <taxon>Acetobacterales</taxon>
        <taxon>Roseomonadaceae</taxon>
        <taxon>Roseicella</taxon>
    </lineage>
</organism>
<sequence length="125" mass="12705">MAAGAAPGSGAAPLAPVALLGRCPRCGSGPLFSGVLAVREACPACGLDLRAHDSGDGPAMAGIFIVGALAVIAALVVDVRYEPPLWAHALLWPALVLPLSLLVMRLAKALLVALQYRHRLRGPAG</sequence>
<comment type="caution">
    <text evidence="2">The sequence shown here is derived from an EMBL/GenBank/DDBJ whole genome shotgun (WGS) entry which is preliminary data.</text>
</comment>
<dbReference type="InterPro" id="IPR009325">
    <property type="entry name" value="DUF983"/>
</dbReference>
<gene>
    <name evidence="2" type="ORF">LHA35_11695</name>
</gene>
<feature type="transmembrane region" description="Helical" evidence="1">
    <location>
        <begin position="59"/>
        <end position="77"/>
    </location>
</feature>
<dbReference type="Proteomes" id="UP001139311">
    <property type="component" value="Unassembled WGS sequence"/>
</dbReference>
<dbReference type="RefSeq" id="WP_226608447.1">
    <property type="nucleotide sequence ID" value="NZ_JAJAQI010000015.1"/>
</dbReference>
<evidence type="ECO:0000313" key="3">
    <source>
        <dbReference type="Proteomes" id="UP001139311"/>
    </source>
</evidence>
<evidence type="ECO:0000256" key="1">
    <source>
        <dbReference type="SAM" id="Phobius"/>
    </source>
</evidence>
<keyword evidence="3" id="KW-1185">Reference proteome</keyword>
<evidence type="ECO:0000313" key="2">
    <source>
        <dbReference type="EMBL" id="MCB4822398.1"/>
    </source>
</evidence>
<reference evidence="2" key="1">
    <citation type="submission" date="2021-10" db="EMBL/GenBank/DDBJ databases">
        <title>Roseicella aerolatum sp. nov., isolated from aerosols of e-waste dismantling site.</title>
        <authorList>
            <person name="Qin T."/>
        </authorList>
    </citation>
    <scope>NUCLEOTIDE SEQUENCE</scope>
    <source>
        <strain evidence="2">GB24</strain>
    </source>
</reference>
<keyword evidence="1" id="KW-1133">Transmembrane helix</keyword>
<dbReference type="AlphaFoldDB" id="A0A9X1LAN8"/>
<accession>A0A9X1LAN8</accession>
<dbReference type="Pfam" id="PF06170">
    <property type="entry name" value="DUF983"/>
    <property type="match status" value="1"/>
</dbReference>
<protein>
    <submittedName>
        <fullName evidence="2">DUF983 domain-containing protein</fullName>
    </submittedName>
</protein>
<dbReference type="EMBL" id="JAJAQI010000015">
    <property type="protein sequence ID" value="MCB4822398.1"/>
    <property type="molecule type" value="Genomic_DNA"/>
</dbReference>
<keyword evidence="1" id="KW-0472">Membrane</keyword>
<keyword evidence="1" id="KW-0812">Transmembrane</keyword>
<name>A0A9X1LAN8_9PROT</name>